<dbReference type="EMBL" id="JAMYWD010000012">
    <property type="protein sequence ID" value="KAJ4950897.1"/>
    <property type="molecule type" value="Genomic_DNA"/>
</dbReference>
<accession>A0A9Q0JTG5</accession>
<evidence type="ECO:0000256" key="1">
    <source>
        <dbReference type="SAM" id="MobiDB-lite"/>
    </source>
</evidence>
<protein>
    <submittedName>
        <fullName evidence="2">Uncharacterized protein</fullName>
    </submittedName>
</protein>
<dbReference type="Proteomes" id="UP001141806">
    <property type="component" value="Unassembled WGS sequence"/>
</dbReference>
<feature type="region of interest" description="Disordered" evidence="1">
    <location>
        <begin position="1"/>
        <end position="22"/>
    </location>
</feature>
<evidence type="ECO:0000313" key="3">
    <source>
        <dbReference type="Proteomes" id="UP001141806"/>
    </source>
</evidence>
<comment type="caution">
    <text evidence="2">The sequence shown here is derived from an EMBL/GenBank/DDBJ whole genome shotgun (WGS) entry which is preliminary data.</text>
</comment>
<feature type="compositionally biased region" description="Polar residues" evidence="1">
    <location>
        <begin position="8"/>
        <end position="22"/>
    </location>
</feature>
<keyword evidence="3" id="KW-1185">Reference proteome</keyword>
<dbReference type="AlphaFoldDB" id="A0A9Q0JTG5"/>
<proteinExistence type="predicted"/>
<name>A0A9Q0JTG5_9MAGN</name>
<organism evidence="2 3">
    <name type="scientific">Protea cynaroides</name>
    <dbReference type="NCBI Taxonomy" id="273540"/>
    <lineage>
        <taxon>Eukaryota</taxon>
        <taxon>Viridiplantae</taxon>
        <taxon>Streptophyta</taxon>
        <taxon>Embryophyta</taxon>
        <taxon>Tracheophyta</taxon>
        <taxon>Spermatophyta</taxon>
        <taxon>Magnoliopsida</taxon>
        <taxon>Proteales</taxon>
        <taxon>Proteaceae</taxon>
        <taxon>Protea</taxon>
    </lineage>
</organism>
<evidence type="ECO:0000313" key="2">
    <source>
        <dbReference type="EMBL" id="KAJ4950897.1"/>
    </source>
</evidence>
<sequence>MLPLFSESECQSSSTVPDSSFIQPVPESHVELHDYHGTNHFERHITKQIEQSPAALNEKVDIRCDEPNVWSIIEFSNARFDDPVEFNNIDESNDRLDERTYKIHANDQGLIDIGNSSHDTNGPSITTADLLTDTHSMVMSSKAGIRKPNPKYAMVLDNLPSEPRCISVALSHKG</sequence>
<reference evidence="2" key="1">
    <citation type="journal article" date="2023" name="Plant J.">
        <title>The genome of the king protea, Protea cynaroides.</title>
        <authorList>
            <person name="Chang J."/>
            <person name="Duong T.A."/>
            <person name="Schoeman C."/>
            <person name="Ma X."/>
            <person name="Roodt D."/>
            <person name="Barker N."/>
            <person name="Li Z."/>
            <person name="Van de Peer Y."/>
            <person name="Mizrachi E."/>
        </authorList>
    </citation>
    <scope>NUCLEOTIDE SEQUENCE</scope>
    <source>
        <tissue evidence="2">Young leaves</tissue>
    </source>
</reference>
<gene>
    <name evidence="2" type="ORF">NE237_027729</name>
</gene>